<protein>
    <recommendedName>
        <fullName evidence="5">Aminotransferase-like plant mobile domain-containing protein</fullName>
    </recommendedName>
</protein>
<organism evidence="3 4">
    <name type="scientific">Oryza rufipogon</name>
    <name type="common">Brownbeard rice</name>
    <name type="synonym">Asian wild rice</name>
    <dbReference type="NCBI Taxonomy" id="4529"/>
    <lineage>
        <taxon>Eukaryota</taxon>
        <taxon>Viridiplantae</taxon>
        <taxon>Streptophyta</taxon>
        <taxon>Embryophyta</taxon>
        <taxon>Tracheophyta</taxon>
        <taxon>Spermatophyta</taxon>
        <taxon>Magnoliopsida</taxon>
        <taxon>Liliopsida</taxon>
        <taxon>Poales</taxon>
        <taxon>Poaceae</taxon>
        <taxon>BOP clade</taxon>
        <taxon>Oryzoideae</taxon>
        <taxon>Oryzeae</taxon>
        <taxon>Oryzinae</taxon>
        <taxon>Oryza</taxon>
    </lineage>
</organism>
<evidence type="ECO:0000259" key="2">
    <source>
        <dbReference type="Pfam" id="PF10536"/>
    </source>
</evidence>
<dbReference type="GO" id="GO:0010073">
    <property type="term" value="P:meristem maintenance"/>
    <property type="evidence" value="ECO:0007669"/>
    <property type="project" value="InterPro"/>
</dbReference>
<reference evidence="4" key="1">
    <citation type="submission" date="2013-06" db="EMBL/GenBank/DDBJ databases">
        <authorList>
            <person name="Zhao Q."/>
        </authorList>
    </citation>
    <scope>NUCLEOTIDE SEQUENCE</scope>
    <source>
        <strain evidence="4">cv. W1943</strain>
    </source>
</reference>
<dbReference type="Gene3D" id="3.40.50.12390">
    <property type="match status" value="1"/>
</dbReference>
<dbReference type="Proteomes" id="UP000008022">
    <property type="component" value="Unassembled WGS sequence"/>
</dbReference>
<keyword evidence="4" id="KW-1185">Reference proteome</keyword>
<dbReference type="AlphaFoldDB" id="A0A0E0Q602"/>
<evidence type="ECO:0000313" key="4">
    <source>
        <dbReference type="Proteomes" id="UP000008022"/>
    </source>
</evidence>
<dbReference type="STRING" id="4529.A0A0E0Q602"/>
<dbReference type="Gramene" id="ORUFI07G08320.1">
    <property type="protein sequence ID" value="ORUFI07G08320.1"/>
    <property type="gene ID" value="ORUFI07G08320"/>
</dbReference>
<dbReference type="OMA" id="PRDIFEW"/>
<dbReference type="PANTHER" id="PTHR46033:SF71">
    <property type="entry name" value="OS11G0534500 PROTEIN"/>
    <property type="match status" value="1"/>
</dbReference>
<evidence type="ECO:0008006" key="5">
    <source>
        <dbReference type="Google" id="ProtNLM"/>
    </source>
</evidence>
<reference evidence="3" key="2">
    <citation type="submission" date="2015-06" db="UniProtKB">
        <authorList>
            <consortium name="EnsemblPlants"/>
        </authorList>
    </citation>
    <scope>IDENTIFICATION</scope>
</reference>
<dbReference type="EnsemblPlants" id="ORUFI07G08320.1">
    <property type="protein sequence ID" value="ORUFI07G08320.1"/>
    <property type="gene ID" value="ORUFI07G08320"/>
</dbReference>
<dbReference type="eggNOG" id="KOG2044">
    <property type="taxonomic scope" value="Eukaryota"/>
</dbReference>
<dbReference type="HOGENOM" id="CLU_026203_0_0_1"/>
<dbReference type="InterPro" id="IPR044824">
    <property type="entry name" value="MAIN-like"/>
</dbReference>
<sequence>MGVLAFYRWLADRYPQTVSDAVEEEPVELEPGAFVPVDLRRPNPNGLKFDNLYLDMNGIIHPCFHPEGHARSYSPIPSVFSSSNQPILCSISPWIWTPSPAAGTDHLRRGAALKGNFVEQDECVARNFKQAAKLLGLDSKLEKNLLIPFREIKATDWVFDTTEDRACQGGAPQALPTNCINIRLHRVGIPYHSLCQTALENLGFFQIARMKEINNDKYLISALVERWRPKTNTFHLPVGEMTITLQDVSCLWGLPIHGRPITGQADGSWVDMIERLLGIPMEEQHMKQKKRKKEDDMTMVSYSRYSISLSKLRDRFRVMPKNSTEREINWYTRALVLDIIGSMVFTDTSGDGVPAMYLQFMVNLSEQTEYNWGAAALSMLYRQLSIASEKERAEISRPLLLLQLWSWSRLPLGRPVKAMKITKEREEEDEQEELDYCPVFGASGVSHMNFVPHIMRNIPPHPPYGKVEHRKLCKIKHGGKMRSWEIVHAKYIHQYDNLEAVMVQEDQPFDPASLPEYRRWFQQNGMYSCLGGLENPIPYPRDIFEWTGYMPSGPPLARISLHVIKNAAWGIKCAITNSCKKLGKSILKTCLGNLRDLNLEPRLQNMLTDAGLPINIEDIPSDDDLSAHVHHPSPPKDSNSDIFDEWVYSGRGFERYLHAGGIAATQDLGQVTQIDE</sequence>
<accession>A0A0E0Q602</accession>
<evidence type="ECO:0000313" key="3">
    <source>
        <dbReference type="EnsemblPlants" id="ORUFI07G08320.1"/>
    </source>
</evidence>
<dbReference type="GO" id="GO:0004527">
    <property type="term" value="F:exonuclease activity"/>
    <property type="evidence" value="ECO:0007669"/>
    <property type="project" value="InterPro"/>
</dbReference>
<dbReference type="GO" id="GO:0003676">
    <property type="term" value="F:nucleic acid binding"/>
    <property type="evidence" value="ECO:0007669"/>
    <property type="project" value="InterPro"/>
</dbReference>
<dbReference type="Pfam" id="PF10536">
    <property type="entry name" value="PMD"/>
    <property type="match status" value="1"/>
</dbReference>
<dbReference type="InterPro" id="IPR019557">
    <property type="entry name" value="AminoTfrase-like_pln_mobile"/>
</dbReference>
<proteinExistence type="predicted"/>
<dbReference type="PANTHER" id="PTHR46033">
    <property type="entry name" value="PROTEIN MAIN-LIKE 2"/>
    <property type="match status" value="1"/>
</dbReference>
<dbReference type="InterPro" id="IPR004859">
    <property type="entry name" value="Xrn1_N"/>
</dbReference>
<name>A0A0E0Q602_ORYRU</name>
<feature type="domain" description="Aminotransferase-like plant mobile" evidence="2">
    <location>
        <begin position="203"/>
        <end position="420"/>
    </location>
</feature>
<feature type="domain" description="Xrn1 N-terminal" evidence="1">
    <location>
        <begin position="1"/>
        <end position="70"/>
    </location>
</feature>
<dbReference type="Pfam" id="PF03159">
    <property type="entry name" value="XRN_N"/>
    <property type="match status" value="1"/>
</dbReference>
<evidence type="ECO:0000259" key="1">
    <source>
        <dbReference type="Pfam" id="PF03159"/>
    </source>
</evidence>